<evidence type="ECO:0000256" key="3">
    <source>
        <dbReference type="ARBA" id="ARBA00022989"/>
    </source>
</evidence>
<keyword evidence="2 5" id="KW-0812">Transmembrane</keyword>
<evidence type="ECO:0000313" key="6">
    <source>
        <dbReference type="EMBL" id="RLK48773.1"/>
    </source>
</evidence>
<evidence type="ECO:0000256" key="1">
    <source>
        <dbReference type="ARBA" id="ARBA00004127"/>
    </source>
</evidence>
<dbReference type="GO" id="GO:0005384">
    <property type="term" value="F:manganese ion transmembrane transporter activity"/>
    <property type="evidence" value="ECO:0007669"/>
    <property type="project" value="InterPro"/>
</dbReference>
<dbReference type="GO" id="GO:0030026">
    <property type="term" value="P:intracellular manganese ion homeostasis"/>
    <property type="evidence" value="ECO:0007669"/>
    <property type="project" value="InterPro"/>
</dbReference>
<reference evidence="6 7" key="1">
    <citation type="submission" date="2018-10" db="EMBL/GenBank/DDBJ databases">
        <title>Genomic Encyclopedia of Type Strains, Phase IV (KMG-IV): sequencing the most valuable type-strain genomes for metagenomic binning, comparative biology and taxonomic classification.</title>
        <authorList>
            <person name="Goeker M."/>
        </authorList>
    </citation>
    <scope>NUCLEOTIDE SEQUENCE [LARGE SCALE GENOMIC DNA]</scope>
    <source>
        <strain evidence="6 7">DSM 12769</strain>
    </source>
</reference>
<keyword evidence="3 5" id="KW-1133">Transmembrane helix</keyword>
<feature type="transmembrane region" description="Helical" evidence="5">
    <location>
        <begin position="191"/>
        <end position="209"/>
    </location>
</feature>
<evidence type="ECO:0000256" key="4">
    <source>
        <dbReference type="ARBA" id="ARBA00023136"/>
    </source>
</evidence>
<evidence type="ECO:0000256" key="2">
    <source>
        <dbReference type="ARBA" id="ARBA00022692"/>
    </source>
</evidence>
<name>A0A498C0D6_9GAMM</name>
<dbReference type="OrthoDB" id="5506246at2"/>
<proteinExistence type="predicted"/>
<comment type="subcellular location">
    <subcellularLocation>
        <location evidence="1">Endomembrane system</location>
        <topology evidence="1">Multi-pass membrane protein</topology>
    </subcellularLocation>
</comment>
<accession>A0A498C0D6</accession>
<dbReference type="Pfam" id="PF01988">
    <property type="entry name" value="VIT1"/>
    <property type="match status" value="1"/>
</dbReference>
<protein>
    <submittedName>
        <fullName evidence="6">VIT1/CCC1 family predicted Fe2+/Mn2+ transporter</fullName>
    </submittedName>
</protein>
<keyword evidence="7" id="KW-1185">Reference proteome</keyword>
<dbReference type="GO" id="GO:0012505">
    <property type="term" value="C:endomembrane system"/>
    <property type="evidence" value="ECO:0007669"/>
    <property type="project" value="UniProtKB-SubCell"/>
</dbReference>
<gene>
    <name evidence="6" type="ORF">DFR31_1884</name>
</gene>
<evidence type="ECO:0000256" key="5">
    <source>
        <dbReference type="SAM" id="Phobius"/>
    </source>
</evidence>
<dbReference type="EMBL" id="RCDA01000002">
    <property type="protein sequence ID" value="RLK48773.1"/>
    <property type="molecule type" value="Genomic_DNA"/>
</dbReference>
<feature type="transmembrane region" description="Helical" evidence="5">
    <location>
        <begin position="221"/>
        <end position="239"/>
    </location>
</feature>
<dbReference type="InterPro" id="IPR008217">
    <property type="entry name" value="Ccc1_fam"/>
</dbReference>
<dbReference type="Proteomes" id="UP000275461">
    <property type="component" value="Unassembled WGS sequence"/>
</dbReference>
<organism evidence="6 7">
    <name type="scientific">Alkalispirillum mobile</name>
    <dbReference type="NCBI Taxonomy" id="85925"/>
    <lineage>
        <taxon>Bacteria</taxon>
        <taxon>Pseudomonadati</taxon>
        <taxon>Pseudomonadota</taxon>
        <taxon>Gammaproteobacteria</taxon>
        <taxon>Chromatiales</taxon>
        <taxon>Ectothiorhodospiraceae</taxon>
        <taxon>Alkalispirillum</taxon>
    </lineage>
</organism>
<comment type="caution">
    <text evidence="6">The sequence shown here is derived from an EMBL/GenBank/DDBJ whole genome shotgun (WGS) entry which is preliminary data.</text>
</comment>
<sequence>MPRNEPELEHSHHPDAIRERLAEDKHRGYLPDAILGGIDGCITTLALVASVAGAGLPGMVAFVLGVASLIADALSMAVSNYQAVKSTEEARHRLRQQEQRHVAADPHGEREEIRAIFEAKGFDGEALEHIVETITRDHQLWVNTMLMEEHGLSLHGPSAITSGLTTFTAFVLVGFVPLAPFLIPFLTGGEYFIASAVCTALALFGIGYAKGVILDMSRLRAGLETLLLGGAASVAAYLVGRVLEPMLVQAF</sequence>
<keyword evidence="4 5" id="KW-0472">Membrane</keyword>
<dbReference type="AlphaFoldDB" id="A0A498C0D6"/>
<evidence type="ECO:0000313" key="7">
    <source>
        <dbReference type="Proteomes" id="UP000275461"/>
    </source>
</evidence>
<dbReference type="RefSeq" id="WP_121442525.1">
    <property type="nucleotide sequence ID" value="NZ_RCDA01000002.1"/>
</dbReference>
<dbReference type="PANTHER" id="PTHR31851">
    <property type="entry name" value="FE(2+)/MN(2+) TRANSPORTER PCL1"/>
    <property type="match status" value="1"/>
</dbReference>
<feature type="transmembrane region" description="Helical" evidence="5">
    <location>
        <begin position="164"/>
        <end position="185"/>
    </location>
</feature>